<dbReference type="EMBL" id="CADCXW020000306">
    <property type="protein sequence ID" value="CAD1566767.1"/>
    <property type="molecule type" value="Genomic_DNA"/>
</dbReference>
<evidence type="ECO:0000313" key="3">
    <source>
        <dbReference type="EMBL" id="CAD1566767.1"/>
    </source>
</evidence>
<dbReference type="AlphaFoldDB" id="A0A6V7KW45"/>
<gene>
    <name evidence="2" type="ORF">BBRV_LOCUS86903</name>
    <name evidence="3" type="ORF">BBRV_LOCUS86955</name>
</gene>
<organism evidence="3">
    <name type="scientific">Bracon brevicornis</name>
    <dbReference type="NCBI Taxonomy" id="1563983"/>
    <lineage>
        <taxon>Eukaryota</taxon>
        <taxon>Metazoa</taxon>
        <taxon>Ecdysozoa</taxon>
        <taxon>Arthropoda</taxon>
        <taxon>Hexapoda</taxon>
        <taxon>Insecta</taxon>
        <taxon>Pterygota</taxon>
        <taxon>Neoptera</taxon>
        <taxon>Endopterygota</taxon>
        <taxon>Hymenoptera</taxon>
        <taxon>Apocrita</taxon>
        <taxon>Ichneumonoidea</taxon>
        <taxon>Braconidae</taxon>
        <taxon>Braconinae</taxon>
        <taxon>Bracon</taxon>
    </lineage>
</organism>
<reference evidence="3" key="1">
    <citation type="submission" date="2020-07" db="EMBL/GenBank/DDBJ databases">
        <authorList>
            <person name="Ferguson B K."/>
        </authorList>
    </citation>
    <scope>NUCLEOTIDE SEQUENCE</scope>
    <source>
        <strain evidence="3">L06</strain>
    </source>
</reference>
<accession>A0A6V7KW45</accession>
<protein>
    <recommendedName>
        <fullName evidence="1">Mutator-like transposase domain-containing protein</fullName>
    </recommendedName>
</protein>
<feature type="domain" description="Mutator-like transposase" evidence="1">
    <location>
        <begin position="9"/>
        <end position="219"/>
    </location>
</feature>
<proteinExistence type="predicted"/>
<sequence>MSSCEKTGHRYQVNTRFAFVMRTLGLGLAGCNKFCGLMDMASTFLSKSSHLDLMKSISCSVKTTAEKFLVSAANEETQQTRANSESDTLTVSGDGTWQKQGFSSSFGVTSLIGYWSGKVIDIFISSLHCQACKLWEKQLNTDEFKEWYQEHVENNECQANPTGPSGNMEVNAVIELLRRSEKNYGAKISNYIGDGDSETYGHLSKAKPYGKNFTINKKNVSATCKKEWVNVYVIL</sequence>
<evidence type="ECO:0000313" key="2">
    <source>
        <dbReference type="EMBL" id="CAD1566744.1"/>
    </source>
</evidence>
<name>A0A6V7KW45_9HYME</name>
<evidence type="ECO:0000259" key="1">
    <source>
        <dbReference type="Pfam" id="PF20700"/>
    </source>
</evidence>
<dbReference type="EMBL" id="CADCXW020000305">
    <property type="protein sequence ID" value="CAD1566744.1"/>
    <property type="molecule type" value="Genomic_DNA"/>
</dbReference>
<dbReference type="Pfam" id="PF20700">
    <property type="entry name" value="Mutator"/>
    <property type="match status" value="1"/>
</dbReference>
<dbReference type="InterPro" id="IPR049012">
    <property type="entry name" value="Mutator_transp_dom"/>
</dbReference>